<gene>
    <name evidence="4" type="primary">resA_8</name>
    <name evidence="4" type="ORF">Pla110_39340</name>
</gene>
<dbReference type="Pfam" id="PF01436">
    <property type="entry name" value="NHL"/>
    <property type="match status" value="2"/>
</dbReference>
<dbReference type="Gene3D" id="3.40.30.10">
    <property type="entry name" value="Glutaredoxin"/>
    <property type="match status" value="1"/>
</dbReference>
<dbReference type="SUPFAM" id="SSF52833">
    <property type="entry name" value="Thioredoxin-like"/>
    <property type="match status" value="1"/>
</dbReference>
<evidence type="ECO:0000256" key="1">
    <source>
        <dbReference type="ARBA" id="ARBA00022737"/>
    </source>
</evidence>
<proteinExistence type="predicted"/>
<organism evidence="4 5">
    <name type="scientific">Polystyrenella longa</name>
    <dbReference type="NCBI Taxonomy" id="2528007"/>
    <lineage>
        <taxon>Bacteria</taxon>
        <taxon>Pseudomonadati</taxon>
        <taxon>Planctomycetota</taxon>
        <taxon>Planctomycetia</taxon>
        <taxon>Planctomycetales</taxon>
        <taxon>Planctomycetaceae</taxon>
        <taxon>Polystyrenella</taxon>
    </lineage>
</organism>
<dbReference type="CDD" id="cd14951">
    <property type="entry name" value="NHL-2_like"/>
    <property type="match status" value="1"/>
</dbReference>
<dbReference type="InterPro" id="IPR001258">
    <property type="entry name" value="NHL_repeat"/>
</dbReference>
<feature type="domain" description="Thioredoxin" evidence="3">
    <location>
        <begin position="86"/>
        <end position="235"/>
    </location>
</feature>
<keyword evidence="1" id="KW-0677">Repeat</keyword>
<dbReference type="EMBL" id="CP036281">
    <property type="protein sequence ID" value="QDU82179.1"/>
    <property type="molecule type" value="Genomic_DNA"/>
</dbReference>
<evidence type="ECO:0000256" key="2">
    <source>
        <dbReference type="SAM" id="MobiDB-lite"/>
    </source>
</evidence>
<evidence type="ECO:0000259" key="3">
    <source>
        <dbReference type="PROSITE" id="PS51352"/>
    </source>
</evidence>
<dbReference type="InterPro" id="IPR012336">
    <property type="entry name" value="Thioredoxin-like_fold"/>
</dbReference>
<dbReference type="Gene3D" id="2.120.10.30">
    <property type="entry name" value="TolB, C-terminal domain"/>
    <property type="match status" value="2"/>
</dbReference>
<evidence type="ECO:0000313" key="5">
    <source>
        <dbReference type="Proteomes" id="UP000317178"/>
    </source>
</evidence>
<dbReference type="InterPro" id="IPR045302">
    <property type="entry name" value="NHL2_NHL_rpt_dom"/>
</dbReference>
<dbReference type="Pfam" id="PF13905">
    <property type="entry name" value="Thioredoxin_8"/>
    <property type="match status" value="1"/>
</dbReference>
<dbReference type="InterPro" id="IPR011042">
    <property type="entry name" value="6-blade_b-propeller_TolB-like"/>
</dbReference>
<dbReference type="InterPro" id="IPR036249">
    <property type="entry name" value="Thioredoxin-like_sf"/>
</dbReference>
<keyword evidence="5" id="KW-1185">Reference proteome</keyword>
<dbReference type="AlphaFoldDB" id="A0A518CSG1"/>
<feature type="region of interest" description="Disordered" evidence="2">
    <location>
        <begin position="63"/>
        <end position="89"/>
    </location>
</feature>
<dbReference type="PROSITE" id="PS51352">
    <property type="entry name" value="THIOREDOXIN_2"/>
    <property type="match status" value="1"/>
</dbReference>
<dbReference type="Proteomes" id="UP000317178">
    <property type="component" value="Chromosome"/>
</dbReference>
<dbReference type="KEGG" id="plon:Pla110_39340"/>
<name>A0A518CSG1_9PLAN</name>
<evidence type="ECO:0000313" key="4">
    <source>
        <dbReference type="EMBL" id="QDU82179.1"/>
    </source>
</evidence>
<dbReference type="SUPFAM" id="SSF101898">
    <property type="entry name" value="NHL repeat"/>
    <property type="match status" value="1"/>
</dbReference>
<accession>A0A518CSG1</accession>
<feature type="compositionally biased region" description="Acidic residues" evidence="2">
    <location>
        <begin position="71"/>
        <end position="81"/>
    </location>
</feature>
<dbReference type="PANTHER" id="PTHR46388">
    <property type="entry name" value="NHL REPEAT-CONTAINING PROTEIN 2"/>
    <property type="match status" value="1"/>
</dbReference>
<sequence length="736" mass="80371">MRYIKSARSRNFPGYRKCASSGESASSLSLPMLNPKMHKLMTCSLMTAFFLLCCTTLSCAAPETESKDSEPDTTAEADAENLPEYPRPAKLPLSPNLLDIPDGEWLNTSGPISMEDLRGKIVIFDFWTYCCINCIHVLPDLEYLEEKYPNELVVIGVHSAKFDNEKISDNIREAIMRYEIKHPVLNDREMSIWRKIGVRAWPTLVLIDAEGNACLLASGEGNRELMDKFVGELIEYHDARDQLDRTPIDFDLEREKQPVTPLKYPGKLLVDEQNDRLFISDSNHNRIVISSLDGKLIDVIGSGGLGTKDGGYAEATFDHAQGMALHEDILYIADTENHLIRAVDLKQKQVKTLIGTGEQARSRQPSGEISTFAINSPWALEVHNGTLFIAMAGPHQIWQHEIGSDTVSVYAGSGREDIVDGSLSESALAQPSSLKLHNGFLYVADSEGSSIREVPTDPGGKVRTILGTHDLEFGQSLFAFGDKDGKGTEARLQHPLGLAFAGDTLYVADSYNHKIKQVEFEKDKSGNNVGVATTILGSGDTGTSLDPLELSEPAGLAVIGNNLLIADTNNHRIVKYDLTTKAASEFVVAGLTSPKLPKSGDSDEIADSDIQTLKAVTIQVGTEAEILVQIAMPEGYKLNKLYPANIQLESSNTQLFQADQLGKRLKPEFASDTELRLALPVAAEAGKGDLTLKIRFGYCRDGKGGLCKVSSMVLKLPVTTEAGSDQRSISIPVSVE</sequence>
<reference evidence="4 5" key="1">
    <citation type="submission" date="2019-02" db="EMBL/GenBank/DDBJ databases">
        <title>Deep-cultivation of Planctomycetes and their phenomic and genomic characterization uncovers novel biology.</title>
        <authorList>
            <person name="Wiegand S."/>
            <person name="Jogler M."/>
            <person name="Boedeker C."/>
            <person name="Pinto D."/>
            <person name="Vollmers J."/>
            <person name="Rivas-Marin E."/>
            <person name="Kohn T."/>
            <person name="Peeters S.H."/>
            <person name="Heuer A."/>
            <person name="Rast P."/>
            <person name="Oberbeckmann S."/>
            <person name="Bunk B."/>
            <person name="Jeske O."/>
            <person name="Meyerdierks A."/>
            <person name="Storesund J.E."/>
            <person name="Kallscheuer N."/>
            <person name="Luecker S."/>
            <person name="Lage O.M."/>
            <person name="Pohl T."/>
            <person name="Merkel B.J."/>
            <person name="Hornburger P."/>
            <person name="Mueller R.-W."/>
            <person name="Bruemmer F."/>
            <person name="Labrenz M."/>
            <person name="Spormann A.M."/>
            <person name="Op den Camp H."/>
            <person name="Overmann J."/>
            <person name="Amann R."/>
            <person name="Jetten M.S.M."/>
            <person name="Mascher T."/>
            <person name="Medema M.H."/>
            <person name="Devos D.P."/>
            <person name="Kaster A.-K."/>
            <person name="Ovreas L."/>
            <person name="Rohde M."/>
            <person name="Galperin M.Y."/>
            <person name="Jogler C."/>
        </authorList>
    </citation>
    <scope>NUCLEOTIDE SEQUENCE [LARGE SCALE GENOMIC DNA]</scope>
    <source>
        <strain evidence="4 5">Pla110</strain>
    </source>
</reference>
<protein>
    <submittedName>
        <fullName evidence="4">Thiol-disulfide oxidoreductase ResA</fullName>
    </submittedName>
</protein>
<dbReference type="PANTHER" id="PTHR46388:SF2">
    <property type="entry name" value="NHL REPEAT-CONTAINING PROTEIN 2"/>
    <property type="match status" value="1"/>
</dbReference>
<dbReference type="InterPro" id="IPR013766">
    <property type="entry name" value="Thioredoxin_domain"/>
</dbReference>